<organism evidence="2 3">
    <name type="scientific">Mycolicibacterium pallens</name>
    <dbReference type="NCBI Taxonomy" id="370524"/>
    <lineage>
        <taxon>Bacteria</taxon>
        <taxon>Bacillati</taxon>
        <taxon>Actinomycetota</taxon>
        <taxon>Actinomycetes</taxon>
        <taxon>Mycobacteriales</taxon>
        <taxon>Mycobacteriaceae</taxon>
        <taxon>Mycolicibacterium</taxon>
    </lineage>
</organism>
<feature type="transmembrane region" description="Helical" evidence="1">
    <location>
        <begin position="33"/>
        <end position="52"/>
    </location>
</feature>
<proteinExistence type="predicted"/>
<accession>A0ABX8VW08</accession>
<sequence>MFAVTNIDDIVVLAVLFGRAARRRPEVLRVIAGHYFGFVGILAVSALGALGASLLPERAIAYLGILPLLLGVRAAWQAWRPGDDGPDDGRDNAVGILGVAAVTFANGGDNIGVYVPVFAVAGIGGMLGSVAIFLVGVALWCVAGIAVTGHPAVATVLSRWGHVIVPVVLIAIGLSILVQGGVFAAG</sequence>
<evidence type="ECO:0000256" key="1">
    <source>
        <dbReference type="SAM" id="Phobius"/>
    </source>
</evidence>
<name>A0ABX8VW08_9MYCO</name>
<dbReference type="Pfam" id="PF03596">
    <property type="entry name" value="Cad"/>
    <property type="match status" value="1"/>
</dbReference>
<keyword evidence="3" id="KW-1185">Reference proteome</keyword>
<protein>
    <submittedName>
        <fullName evidence="2">Cadmium resistance transporter</fullName>
    </submittedName>
</protein>
<keyword evidence="1" id="KW-0812">Transmembrane</keyword>
<feature type="transmembrane region" description="Helical" evidence="1">
    <location>
        <begin position="163"/>
        <end position="185"/>
    </location>
</feature>
<evidence type="ECO:0000313" key="2">
    <source>
        <dbReference type="EMBL" id="QYL19941.1"/>
    </source>
</evidence>
<keyword evidence="1" id="KW-0472">Membrane</keyword>
<feature type="transmembrane region" description="Helical" evidence="1">
    <location>
        <begin position="59"/>
        <end position="79"/>
    </location>
</feature>
<gene>
    <name evidence="2" type="ORF">K0O64_16235</name>
</gene>
<feature type="transmembrane region" description="Helical" evidence="1">
    <location>
        <begin position="113"/>
        <end position="142"/>
    </location>
</feature>
<dbReference type="InterPro" id="IPR004676">
    <property type="entry name" value="Cd-R_transporter"/>
</dbReference>
<dbReference type="RefSeq" id="WP_096312876.1">
    <property type="nucleotide sequence ID" value="NZ_BAAAVX010000017.1"/>
</dbReference>
<evidence type="ECO:0000313" key="3">
    <source>
        <dbReference type="Proteomes" id="UP000825367"/>
    </source>
</evidence>
<dbReference type="Proteomes" id="UP000825367">
    <property type="component" value="Chromosome"/>
</dbReference>
<keyword evidence="1" id="KW-1133">Transmembrane helix</keyword>
<reference evidence="2 3" key="1">
    <citation type="submission" date="2021-07" db="EMBL/GenBank/DDBJ databases">
        <title>Whole genome sequencing of non-tuberculosis mycobacteria type-strains.</title>
        <authorList>
            <person name="Igarashi Y."/>
            <person name="Osugi A."/>
            <person name="Mitarai S."/>
        </authorList>
    </citation>
    <scope>NUCLEOTIDE SEQUENCE [LARGE SCALE GENOMIC DNA]</scope>
    <source>
        <strain evidence="2 3">JCM 16370</strain>
    </source>
</reference>
<dbReference type="EMBL" id="CP080333">
    <property type="protein sequence ID" value="QYL19941.1"/>
    <property type="molecule type" value="Genomic_DNA"/>
</dbReference>